<evidence type="ECO:0000313" key="3">
    <source>
        <dbReference type="EMBL" id="GMI18572.1"/>
    </source>
</evidence>
<dbReference type="InterPro" id="IPR016135">
    <property type="entry name" value="UBQ-conjugating_enzyme/RWD"/>
</dbReference>
<dbReference type="Gene3D" id="3.10.110.10">
    <property type="entry name" value="Ubiquitin Conjugating Enzyme"/>
    <property type="match status" value="1"/>
</dbReference>
<dbReference type="AlphaFoldDB" id="A0A9W7L0B5"/>
<proteinExistence type="predicted"/>
<dbReference type="PROSITE" id="PS50127">
    <property type="entry name" value="UBC_2"/>
    <property type="match status" value="1"/>
</dbReference>
<dbReference type="FunFam" id="3.10.110.10:FF:000026">
    <property type="entry name" value="Ubiquitin-conjugating enzyme E2 variant"/>
    <property type="match status" value="1"/>
</dbReference>
<dbReference type="PANTHER" id="PTHR24067">
    <property type="entry name" value="UBIQUITIN-CONJUGATING ENZYME E2"/>
    <property type="match status" value="1"/>
</dbReference>
<evidence type="ECO:0000259" key="2">
    <source>
        <dbReference type="PROSITE" id="PS50127"/>
    </source>
</evidence>
<organism evidence="3 4">
    <name type="scientific">Triparma laevis f. longispina</name>
    <dbReference type="NCBI Taxonomy" id="1714387"/>
    <lineage>
        <taxon>Eukaryota</taxon>
        <taxon>Sar</taxon>
        <taxon>Stramenopiles</taxon>
        <taxon>Ochrophyta</taxon>
        <taxon>Bolidophyceae</taxon>
        <taxon>Parmales</taxon>
        <taxon>Triparmaceae</taxon>
        <taxon>Triparma</taxon>
    </lineage>
</organism>
<dbReference type="SMART" id="SM00212">
    <property type="entry name" value="UBCc"/>
    <property type="match status" value="1"/>
</dbReference>
<keyword evidence="4" id="KW-1185">Reference proteome</keyword>
<sequence>MQTTTTGEIVIVPRNFKLLDELETSEKGTGGQSDMTLSYGLVDPEDTFLSNWQANIIGPQNTPFDNRFYSILITCTDEYPSSPPLIKFVSKINLPCVNQRDGKIIENKLPATKNWNRQMGIYDVLVGIKQQMSMPANRKLPQPGEAEEFS</sequence>
<evidence type="ECO:0000256" key="1">
    <source>
        <dbReference type="ARBA" id="ARBA00022786"/>
    </source>
</evidence>
<feature type="domain" description="UBC core" evidence="2">
    <location>
        <begin position="13"/>
        <end position="150"/>
    </location>
</feature>
<dbReference type="Proteomes" id="UP001165122">
    <property type="component" value="Unassembled WGS sequence"/>
</dbReference>
<reference evidence="4" key="1">
    <citation type="journal article" date="2023" name="Commun. Biol.">
        <title>Genome analysis of Parmales, the sister group of diatoms, reveals the evolutionary specialization of diatoms from phago-mixotrophs to photoautotrophs.</title>
        <authorList>
            <person name="Ban H."/>
            <person name="Sato S."/>
            <person name="Yoshikawa S."/>
            <person name="Yamada K."/>
            <person name="Nakamura Y."/>
            <person name="Ichinomiya M."/>
            <person name="Sato N."/>
            <person name="Blanc-Mathieu R."/>
            <person name="Endo H."/>
            <person name="Kuwata A."/>
            <person name="Ogata H."/>
        </authorList>
    </citation>
    <scope>NUCLEOTIDE SEQUENCE [LARGE SCALE GENOMIC DNA]</scope>
    <source>
        <strain evidence="4">NIES 3700</strain>
    </source>
</reference>
<dbReference type="EMBL" id="BRXW01000338">
    <property type="protein sequence ID" value="GMI18572.1"/>
    <property type="molecule type" value="Genomic_DNA"/>
</dbReference>
<gene>
    <name evidence="3" type="ORF">TrLO_g8953</name>
</gene>
<dbReference type="CDD" id="cd23807">
    <property type="entry name" value="UEV_UBE2V"/>
    <property type="match status" value="1"/>
</dbReference>
<dbReference type="InterPro" id="IPR050113">
    <property type="entry name" value="Ub_conjugating_enzyme"/>
</dbReference>
<dbReference type="Pfam" id="PF00179">
    <property type="entry name" value="UQ_con"/>
    <property type="match status" value="1"/>
</dbReference>
<accession>A0A9W7L0B5</accession>
<evidence type="ECO:0000313" key="4">
    <source>
        <dbReference type="Proteomes" id="UP001165122"/>
    </source>
</evidence>
<comment type="caution">
    <text evidence="3">The sequence shown here is derived from an EMBL/GenBank/DDBJ whole genome shotgun (WGS) entry which is preliminary data.</text>
</comment>
<protein>
    <recommendedName>
        <fullName evidence="2">UBC core domain-containing protein</fullName>
    </recommendedName>
</protein>
<name>A0A9W7L0B5_9STRA</name>
<dbReference type="SUPFAM" id="SSF54495">
    <property type="entry name" value="UBC-like"/>
    <property type="match status" value="1"/>
</dbReference>
<dbReference type="OrthoDB" id="6508832at2759"/>
<dbReference type="InterPro" id="IPR000608">
    <property type="entry name" value="UBC"/>
</dbReference>
<keyword evidence="1" id="KW-0833">Ubl conjugation pathway</keyword>